<feature type="domain" description="DUF7064" evidence="2">
    <location>
        <begin position="291"/>
        <end position="416"/>
    </location>
</feature>
<evidence type="ECO:0000313" key="4">
    <source>
        <dbReference type="Proteomes" id="UP001152888"/>
    </source>
</evidence>
<dbReference type="AlphaFoldDB" id="A0A9P0PYF6"/>
<protein>
    <recommendedName>
        <fullName evidence="2">DUF7064 domain-containing protein</fullName>
    </recommendedName>
</protein>
<dbReference type="InterPro" id="IPR055492">
    <property type="entry name" value="DUF7064"/>
</dbReference>
<evidence type="ECO:0000313" key="3">
    <source>
        <dbReference type="EMBL" id="CAH1998607.1"/>
    </source>
</evidence>
<dbReference type="EMBL" id="CAKOFQ010007335">
    <property type="protein sequence ID" value="CAH1998607.1"/>
    <property type="molecule type" value="Genomic_DNA"/>
</dbReference>
<dbReference type="OrthoDB" id="5798273at2759"/>
<sequence length="419" mass="49249">MVDNKQISIPYVKDRESHNPINMFALSISVILLTITFITFSVRNSKQPNKIFNVYSQPGRWFTLKYYVLRCTLMLRRLKYYFMDKSNFFQPKQLEQLQPLSEHELAFDAVFFHFVSQDGIYYCSGIERRQEGKCSGLIYLVLPEYGVFCNEKMPSTILDADPESLFSMEYFGAEGISFKPLEPMKKWHVSYKGKMKQESNPQNILDVELEGIWYSDYPWILFEVDSPAHVLATSFALEEWSKKYFQKLKETHQSHYEQMGFFSGKLKVNGKYYELDNLDAFRDHSFGHKRDWTIMHRYIYHMFYLKDGTKISVGVISQPCTSSNLMVGYVAHPNKKVDMIDDCDLKLYQHGENGTLPTELCFTVTANHKTYELQVKYLLESIHYKGRAREAKMHERFHKCIVNGVSGRGISEWHYNNKQ</sequence>
<dbReference type="PANTHER" id="PTHR34717">
    <property type="entry name" value="EG:BACR7A4.20 PROTEIN"/>
    <property type="match status" value="1"/>
</dbReference>
<reference evidence="3" key="1">
    <citation type="submission" date="2022-03" db="EMBL/GenBank/DDBJ databases">
        <authorList>
            <person name="Sayadi A."/>
        </authorList>
    </citation>
    <scope>NUCLEOTIDE SEQUENCE</scope>
</reference>
<dbReference type="Pfam" id="PF23212">
    <property type="entry name" value="DUF7064"/>
    <property type="match status" value="1"/>
</dbReference>
<keyword evidence="4" id="KW-1185">Reference proteome</keyword>
<keyword evidence="1" id="KW-0812">Transmembrane</keyword>
<keyword evidence="1" id="KW-0472">Membrane</keyword>
<evidence type="ECO:0000256" key="1">
    <source>
        <dbReference type="SAM" id="Phobius"/>
    </source>
</evidence>
<keyword evidence="1" id="KW-1133">Transmembrane helix</keyword>
<evidence type="ECO:0000259" key="2">
    <source>
        <dbReference type="Pfam" id="PF23212"/>
    </source>
</evidence>
<organism evidence="3 4">
    <name type="scientific">Acanthoscelides obtectus</name>
    <name type="common">Bean weevil</name>
    <name type="synonym">Bruchus obtectus</name>
    <dbReference type="NCBI Taxonomy" id="200917"/>
    <lineage>
        <taxon>Eukaryota</taxon>
        <taxon>Metazoa</taxon>
        <taxon>Ecdysozoa</taxon>
        <taxon>Arthropoda</taxon>
        <taxon>Hexapoda</taxon>
        <taxon>Insecta</taxon>
        <taxon>Pterygota</taxon>
        <taxon>Neoptera</taxon>
        <taxon>Endopterygota</taxon>
        <taxon>Coleoptera</taxon>
        <taxon>Polyphaga</taxon>
        <taxon>Cucujiformia</taxon>
        <taxon>Chrysomeloidea</taxon>
        <taxon>Chrysomelidae</taxon>
        <taxon>Bruchinae</taxon>
        <taxon>Bruchini</taxon>
        <taxon>Acanthoscelides</taxon>
    </lineage>
</organism>
<gene>
    <name evidence="3" type="ORF">ACAOBT_LOCUS24483</name>
</gene>
<feature type="transmembrane region" description="Helical" evidence="1">
    <location>
        <begin position="21"/>
        <end position="42"/>
    </location>
</feature>
<name>A0A9P0PYF6_ACAOB</name>
<comment type="caution">
    <text evidence="3">The sequence shown here is derived from an EMBL/GenBank/DDBJ whole genome shotgun (WGS) entry which is preliminary data.</text>
</comment>
<dbReference type="PANTHER" id="PTHR34717:SF1">
    <property type="entry name" value="EG:BACR7A4.20 PROTEIN"/>
    <property type="match status" value="1"/>
</dbReference>
<proteinExistence type="predicted"/>
<accession>A0A9P0PYF6</accession>
<dbReference type="Proteomes" id="UP001152888">
    <property type="component" value="Unassembled WGS sequence"/>
</dbReference>